<accession>A0A1G6WYN6</accession>
<evidence type="ECO:0000256" key="6">
    <source>
        <dbReference type="ARBA" id="ARBA00023012"/>
    </source>
</evidence>
<gene>
    <name evidence="10" type="ORF">SAMN04487996_10221</name>
</gene>
<dbReference type="GO" id="GO:0000155">
    <property type="term" value="F:phosphorelay sensor kinase activity"/>
    <property type="evidence" value="ECO:0007669"/>
    <property type="project" value="InterPro"/>
</dbReference>
<feature type="transmembrane region" description="Helical" evidence="8">
    <location>
        <begin position="129"/>
        <end position="147"/>
    </location>
</feature>
<evidence type="ECO:0000256" key="7">
    <source>
        <dbReference type="SAM" id="Coils"/>
    </source>
</evidence>
<organism evidence="10 11">
    <name type="scientific">Dyadobacter soli</name>
    <dbReference type="NCBI Taxonomy" id="659014"/>
    <lineage>
        <taxon>Bacteria</taxon>
        <taxon>Pseudomonadati</taxon>
        <taxon>Bacteroidota</taxon>
        <taxon>Cytophagia</taxon>
        <taxon>Cytophagales</taxon>
        <taxon>Spirosomataceae</taxon>
        <taxon>Dyadobacter</taxon>
    </lineage>
</organism>
<dbReference type="SMART" id="SM00387">
    <property type="entry name" value="HATPase_c"/>
    <property type="match status" value="1"/>
</dbReference>
<dbReference type="SUPFAM" id="SSF55874">
    <property type="entry name" value="ATPase domain of HSP90 chaperone/DNA topoisomerase II/histidine kinase"/>
    <property type="match status" value="1"/>
</dbReference>
<dbReference type="InterPro" id="IPR036097">
    <property type="entry name" value="HisK_dim/P_sf"/>
</dbReference>
<dbReference type="SUPFAM" id="SSF47384">
    <property type="entry name" value="Homodimeric domain of signal transducing histidine kinase"/>
    <property type="match status" value="1"/>
</dbReference>
<sequence length="454" mass="51150">MPIKDSLYRTWINLSGDPSVFPLNVRIFHSVCLISTFALLYNVPFNYAIGLPKIAVASLIVLLITVALYYLSRFKNKVRTSTLLANIVGLTLFIVNYFLNSGMSGPTDLFFLLFLLLSIAISPADQYKVWIPINIAILIMLNVAEYYYPYLVPDTYSTRSNRFVDHMSAYTVVAAIAYFCIHYIRGSYEIEKVSALEKSKAIELQNFQIVKQNEELEKLNAEKNKLMSIVAHDLRSPLASIQNFLELLTQHELDEEQKLDIENDLLNSTKNTMAMLSKLLDWSKSQLHGVSAHIEHLNVQALFEPTLNLERNIAARKNISLDYYFDPSASIFADSDMMQLILRNIVGNAIKFTGMGGRISVKAEAQGNNCLISVEDDGIGMSWEKQQSIFSLNVESTFGTNNEKGVGLGLMLCMEFIKAQHGKIWVESTPGAGTCFYISVPMFDKNKVRQPDLL</sequence>
<dbReference type="PANTHER" id="PTHR43711">
    <property type="entry name" value="TWO-COMPONENT HISTIDINE KINASE"/>
    <property type="match status" value="1"/>
</dbReference>
<keyword evidence="7" id="KW-0175">Coiled coil</keyword>
<evidence type="ECO:0000256" key="3">
    <source>
        <dbReference type="ARBA" id="ARBA00022553"/>
    </source>
</evidence>
<dbReference type="EC" id="2.7.13.3" evidence="2"/>
<dbReference type="InterPro" id="IPR050736">
    <property type="entry name" value="Sensor_HK_Regulatory"/>
</dbReference>
<reference evidence="11" key="1">
    <citation type="submission" date="2016-10" db="EMBL/GenBank/DDBJ databases">
        <authorList>
            <person name="Varghese N."/>
            <person name="Submissions S."/>
        </authorList>
    </citation>
    <scope>NUCLEOTIDE SEQUENCE [LARGE SCALE GENOMIC DNA]</scope>
    <source>
        <strain evidence="11">DSM 25329</strain>
    </source>
</reference>
<dbReference type="PANTHER" id="PTHR43711:SF31">
    <property type="entry name" value="HISTIDINE KINASE"/>
    <property type="match status" value="1"/>
</dbReference>
<keyword evidence="3" id="KW-0597">Phosphoprotein</keyword>
<protein>
    <recommendedName>
        <fullName evidence="2">histidine kinase</fullName>
        <ecNumber evidence="2">2.7.13.3</ecNumber>
    </recommendedName>
</protein>
<dbReference type="Gene3D" id="3.30.565.10">
    <property type="entry name" value="Histidine kinase-like ATPase, C-terminal domain"/>
    <property type="match status" value="1"/>
</dbReference>
<keyword evidence="4" id="KW-0808">Transferase</keyword>
<keyword evidence="8" id="KW-0472">Membrane</keyword>
<dbReference type="Pfam" id="PF00512">
    <property type="entry name" value="HisKA"/>
    <property type="match status" value="1"/>
</dbReference>
<evidence type="ECO:0000256" key="2">
    <source>
        <dbReference type="ARBA" id="ARBA00012438"/>
    </source>
</evidence>
<evidence type="ECO:0000256" key="8">
    <source>
        <dbReference type="SAM" id="Phobius"/>
    </source>
</evidence>
<dbReference type="SMART" id="SM00388">
    <property type="entry name" value="HisKA"/>
    <property type="match status" value="1"/>
</dbReference>
<dbReference type="CDD" id="cd00082">
    <property type="entry name" value="HisKA"/>
    <property type="match status" value="1"/>
</dbReference>
<evidence type="ECO:0000256" key="5">
    <source>
        <dbReference type="ARBA" id="ARBA00022777"/>
    </source>
</evidence>
<dbReference type="InterPro" id="IPR004358">
    <property type="entry name" value="Sig_transdc_His_kin-like_C"/>
</dbReference>
<feature type="transmembrane region" description="Helical" evidence="8">
    <location>
        <begin position="167"/>
        <end position="184"/>
    </location>
</feature>
<dbReference type="InterPro" id="IPR003594">
    <property type="entry name" value="HATPase_dom"/>
</dbReference>
<feature type="transmembrane region" description="Helical" evidence="8">
    <location>
        <begin position="21"/>
        <end position="41"/>
    </location>
</feature>
<keyword evidence="5 10" id="KW-0418">Kinase</keyword>
<dbReference type="Pfam" id="PF02518">
    <property type="entry name" value="HATPase_c"/>
    <property type="match status" value="1"/>
</dbReference>
<keyword evidence="11" id="KW-1185">Reference proteome</keyword>
<dbReference type="InterPro" id="IPR003661">
    <property type="entry name" value="HisK_dim/P_dom"/>
</dbReference>
<name>A0A1G6WYN6_9BACT</name>
<dbReference type="CDD" id="cd00075">
    <property type="entry name" value="HATPase"/>
    <property type="match status" value="1"/>
</dbReference>
<proteinExistence type="predicted"/>
<dbReference type="STRING" id="659014.SAMN04487996_10221"/>
<dbReference type="PROSITE" id="PS50109">
    <property type="entry name" value="HIS_KIN"/>
    <property type="match status" value="1"/>
</dbReference>
<feature type="coiled-coil region" evidence="7">
    <location>
        <begin position="202"/>
        <end position="229"/>
    </location>
</feature>
<evidence type="ECO:0000256" key="1">
    <source>
        <dbReference type="ARBA" id="ARBA00000085"/>
    </source>
</evidence>
<feature type="transmembrane region" description="Helical" evidence="8">
    <location>
        <begin position="47"/>
        <end position="71"/>
    </location>
</feature>
<evidence type="ECO:0000256" key="4">
    <source>
        <dbReference type="ARBA" id="ARBA00022679"/>
    </source>
</evidence>
<feature type="transmembrane region" description="Helical" evidence="8">
    <location>
        <begin position="105"/>
        <end position="122"/>
    </location>
</feature>
<keyword evidence="8" id="KW-0812">Transmembrane</keyword>
<keyword evidence="8" id="KW-1133">Transmembrane helix</keyword>
<dbReference type="RefSeq" id="WP_090146366.1">
    <property type="nucleotide sequence ID" value="NZ_FNAN01000002.1"/>
</dbReference>
<feature type="transmembrane region" description="Helical" evidence="8">
    <location>
        <begin position="83"/>
        <end position="99"/>
    </location>
</feature>
<keyword evidence="6" id="KW-0902">Two-component regulatory system</keyword>
<evidence type="ECO:0000259" key="9">
    <source>
        <dbReference type="PROSITE" id="PS50109"/>
    </source>
</evidence>
<evidence type="ECO:0000313" key="10">
    <source>
        <dbReference type="EMBL" id="SDD71022.1"/>
    </source>
</evidence>
<dbReference type="OrthoDB" id="9810447at2"/>
<dbReference type="AlphaFoldDB" id="A0A1G6WYN6"/>
<feature type="domain" description="Histidine kinase" evidence="9">
    <location>
        <begin position="229"/>
        <end position="444"/>
    </location>
</feature>
<dbReference type="InterPro" id="IPR005467">
    <property type="entry name" value="His_kinase_dom"/>
</dbReference>
<comment type="catalytic activity">
    <reaction evidence="1">
        <text>ATP + protein L-histidine = ADP + protein N-phospho-L-histidine.</text>
        <dbReference type="EC" id="2.7.13.3"/>
    </reaction>
</comment>
<dbReference type="Proteomes" id="UP000198748">
    <property type="component" value="Unassembled WGS sequence"/>
</dbReference>
<dbReference type="InterPro" id="IPR036890">
    <property type="entry name" value="HATPase_C_sf"/>
</dbReference>
<evidence type="ECO:0000313" key="11">
    <source>
        <dbReference type="Proteomes" id="UP000198748"/>
    </source>
</evidence>
<dbReference type="PRINTS" id="PR00344">
    <property type="entry name" value="BCTRLSENSOR"/>
</dbReference>
<dbReference type="Gene3D" id="1.10.287.130">
    <property type="match status" value="1"/>
</dbReference>
<dbReference type="EMBL" id="FNAN01000002">
    <property type="protein sequence ID" value="SDD71022.1"/>
    <property type="molecule type" value="Genomic_DNA"/>
</dbReference>